<dbReference type="PANTHER" id="PTHR43013">
    <property type="entry name" value="GLUTAMYL-TRNA REDUCTASE"/>
    <property type="match status" value="1"/>
</dbReference>
<evidence type="ECO:0000313" key="3">
    <source>
        <dbReference type="EMBL" id="STM39378.1"/>
    </source>
</evidence>
<dbReference type="SUPFAM" id="SSF51735">
    <property type="entry name" value="NAD(P)-binding Rossmann-fold domains"/>
    <property type="match status" value="1"/>
</dbReference>
<evidence type="ECO:0000259" key="2">
    <source>
        <dbReference type="Pfam" id="PF01488"/>
    </source>
</evidence>
<feature type="domain" description="Quinate/shikimate 5-dehydrogenase/glutamyl-tRNA reductase" evidence="2">
    <location>
        <begin position="1"/>
        <end position="65"/>
    </location>
</feature>
<dbReference type="EMBL" id="UGFG01000001">
    <property type="protein sequence ID" value="STM39378.1"/>
    <property type="molecule type" value="Genomic_DNA"/>
</dbReference>
<dbReference type="InterPro" id="IPR036291">
    <property type="entry name" value="NAD(P)-bd_dom_sf"/>
</dbReference>
<name>A0A377DTC4_ECOLX</name>
<sequence>MIIANRTRERAQILADEVGAEVIALSDIDERLREADIIISSTASPLPIIGKGMVERALKSRSQPTNAVGGYCRSARC</sequence>
<dbReference type="Pfam" id="PF01488">
    <property type="entry name" value="Shikimate_DH"/>
    <property type="match status" value="1"/>
</dbReference>
<reference evidence="3 4" key="1">
    <citation type="submission" date="2018-06" db="EMBL/GenBank/DDBJ databases">
        <authorList>
            <consortium name="Pathogen Informatics"/>
            <person name="Doyle S."/>
        </authorList>
    </citation>
    <scope>NUCLEOTIDE SEQUENCE [LARGE SCALE GENOMIC DNA]</scope>
    <source>
        <strain evidence="3 4">NCTC8500</strain>
    </source>
</reference>
<evidence type="ECO:0000256" key="1">
    <source>
        <dbReference type="ARBA" id="ARBA00022857"/>
    </source>
</evidence>
<accession>A0A377DTC4</accession>
<dbReference type="EC" id="1.2.1.70" evidence="3"/>
<dbReference type="GO" id="GO:0019353">
    <property type="term" value="P:protoporphyrinogen IX biosynthetic process from glutamate"/>
    <property type="evidence" value="ECO:0007669"/>
    <property type="project" value="TreeGrafter"/>
</dbReference>
<dbReference type="EC" id="1.2.1.-" evidence="3"/>
<protein>
    <submittedName>
        <fullName evidence="3">Glutamyl-tRNA reductase</fullName>
        <ecNumber evidence="3">1.2.1.-</ecNumber>
        <ecNumber evidence="3">1.2.1.70</ecNumber>
    </submittedName>
</protein>
<dbReference type="PANTHER" id="PTHR43013:SF1">
    <property type="entry name" value="GLUTAMYL-TRNA REDUCTASE"/>
    <property type="match status" value="1"/>
</dbReference>
<organism evidence="3 4">
    <name type="scientific">Escherichia coli</name>
    <dbReference type="NCBI Taxonomy" id="562"/>
    <lineage>
        <taxon>Bacteria</taxon>
        <taxon>Pseudomonadati</taxon>
        <taxon>Pseudomonadota</taxon>
        <taxon>Gammaproteobacteria</taxon>
        <taxon>Enterobacterales</taxon>
        <taxon>Enterobacteriaceae</taxon>
        <taxon>Escherichia</taxon>
    </lineage>
</organism>
<gene>
    <name evidence="3" type="primary">hemA_2</name>
    <name evidence="3" type="ORF">NCTC8500_03193</name>
</gene>
<evidence type="ECO:0000313" key="4">
    <source>
        <dbReference type="Proteomes" id="UP000254429"/>
    </source>
</evidence>
<dbReference type="GO" id="GO:0008883">
    <property type="term" value="F:glutamyl-tRNA reductase activity"/>
    <property type="evidence" value="ECO:0007669"/>
    <property type="project" value="UniProtKB-EC"/>
</dbReference>
<proteinExistence type="predicted"/>
<dbReference type="AlphaFoldDB" id="A0A377DTC4"/>
<dbReference type="Gene3D" id="3.40.50.720">
    <property type="entry name" value="NAD(P)-binding Rossmann-like Domain"/>
    <property type="match status" value="1"/>
</dbReference>
<keyword evidence="1" id="KW-0521">NADP</keyword>
<keyword evidence="3" id="KW-0560">Oxidoreductase</keyword>
<dbReference type="InterPro" id="IPR006151">
    <property type="entry name" value="Shikm_DH/Glu-tRNA_Rdtase"/>
</dbReference>
<dbReference type="Proteomes" id="UP000254429">
    <property type="component" value="Unassembled WGS sequence"/>
</dbReference>